<proteinExistence type="predicted"/>
<dbReference type="AlphaFoldDB" id="A0A6I4YEH0"/>
<dbReference type="Proteomes" id="UP000430519">
    <property type="component" value="Unassembled WGS sequence"/>
</dbReference>
<dbReference type="RefSeq" id="WP_160980534.1">
    <property type="nucleotide sequence ID" value="NZ_WVHK01000058.1"/>
</dbReference>
<reference evidence="1 2" key="1">
    <citation type="submission" date="2019-11" db="EMBL/GenBank/DDBJ databases">
        <title>Genome sequence of Deinococcus xianganensis Y35, AI-2 producing algicidal bacterium, isolated from lake water.</title>
        <authorList>
            <person name="Li Y."/>
        </authorList>
    </citation>
    <scope>NUCLEOTIDE SEQUENCE [LARGE SCALE GENOMIC DNA]</scope>
    <source>
        <strain evidence="1 2">Y35</strain>
    </source>
</reference>
<gene>
    <name evidence="1" type="ORF">GLX28_14115</name>
</gene>
<comment type="caution">
    <text evidence="1">The sequence shown here is derived from an EMBL/GenBank/DDBJ whole genome shotgun (WGS) entry which is preliminary data.</text>
</comment>
<dbReference type="EMBL" id="WVHK01000058">
    <property type="protein sequence ID" value="MXV20769.1"/>
    <property type="molecule type" value="Genomic_DNA"/>
</dbReference>
<evidence type="ECO:0000313" key="1">
    <source>
        <dbReference type="EMBL" id="MXV20769.1"/>
    </source>
</evidence>
<sequence length="141" mass="15243">MTYNTKIRGPDLDAAWAVLEGAVVIIGPEDTVTFPAGSMWPGLRALPAALVERLAPHDTERLAGTHVVPWHATPREAEFAAALIQVQLMRSVRQSTTGRLDVLRHVAPLATDNRETIAAALGMSRTTLRQAQHLLGPARPT</sequence>
<accession>A0A6I4YEH0</accession>
<keyword evidence="2" id="KW-1185">Reference proteome</keyword>
<protein>
    <submittedName>
        <fullName evidence="1">Uncharacterized protein</fullName>
    </submittedName>
</protein>
<organism evidence="1 2">
    <name type="scientific">Deinococcus xianganensis</name>
    <dbReference type="NCBI Taxonomy" id="1507289"/>
    <lineage>
        <taxon>Bacteria</taxon>
        <taxon>Thermotogati</taxon>
        <taxon>Deinococcota</taxon>
        <taxon>Deinococci</taxon>
        <taxon>Deinococcales</taxon>
        <taxon>Deinococcaceae</taxon>
        <taxon>Deinococcus</taxon>
    </lineage>
</organism>
<evidence type="ECO:0000313" key="2">
    <source>
        <dbReference type="Proteomes" id="UP000430519"/>
    </source>
</evidence>
<name>A0A6I4YEH0_9DEIO</name>